<dbReference type="PANTHER" id="PTHR34269:SF11">
    <property type="entry name" value="B3 DOMAIN PROTEIN"/>
    <property type="match status" value="1"/>
</dbReference>
<protein>
    <recommendedName>
        <fullName evidence="4">B3 domain-containing protein</fullName>
    </recommendedName>
</protein>
<dbReference type="InterPro" id="IPR051442">
    <property type="entry name" value="B3_domain"/>
</dbReference>
<feature type="region of interest" description="Disordered" evidence="1">
    <location>
        <begin position="1"/>
        <end position="34"/>
    </location>
</feature>
<evidence type="ECO:0008006" key="4">
    <source>
        <dbReference type="Google" id="ProtNLM"/>
    </source>
</evidence>
<gene>
    <name evidence="2" type="ORF">VNO80_14504</name>
</gene>
<comment type="caution">
    <text evidence="2">The sequence shown here is derived from an EMBL/GenBank/DDBJ whole genome shotgun (WGS) entry which is preliminary data.</text>
</comment>
<dbReference type="PANTHER" id="PTHR34269">
    <property type="entry name" value="TRANSCRIPTION FACTOR B3-DOMAIN FAMILY-RELATED"/>
    <property type="match status" value="1"/>
</dbReference>
<dbReference type="AlphaFoldDB" id="A0AAN9MPL8"/>
<proteinExistence type="predicted"/>
<sequence length="278" mass="32286">MSGARREEERADNTAKKQSDLIGLMQREQHNEQQKLLAEQRNVLAEQRNVLAEQRNVLAEQRKVEDQQLKITGQQNSSSADSAMQQSSNEDPWKIKIVLEEFDLTLRLLIPPLMARNFMLPMLNATDYEIQRGFDVEIWDLDTQTSHYLFFIKKSHAYMFMDNWMNDFVFRRGLCLHKVDNWINDFVLRRRLHKGMRLVFIGIHQEKVEEDKPYVKASCLLFYPTSYMPDLNACLESANPSSKPIAAERSTTPAFSSCLCYLRECLGPRPKAALPSSH</sequence>
<evidence type="ECO:0000313" key="3">
    <source>
        <dbReference type="Proteomes" id="UP001374584"/>
    </source>
</evidence>
<keyword evidence="3" id="KW-1185">Reference proteome</keyword>
<feature type="compositionally biased region" description="Low complexity" evidence="1">
    <location>
        <begin position="74"/>
        <end position="88"/>
    </location>
</feature>
<feature type="compositionally biased region" description="Basic and acidic residues" evidence="1">
    <location>
        <begin position="1"/>
        <end position="19"/>
    </location>
</feature>
<reference evidence="2 3" key="1">
    <citation type="submission" date="2024-01" db="EMBL/GenBank/DDBJ databases">
        <title>The genomes of 5 underutilized Papilionoideae crops provide insights into root nodulation and disease resistanc.</title>
        <authorList>
            <person name="Jiang F."/>
        </authorList>
    </citation>
    <scope>NUCLEOTIDE SEQUENCE [LARGE SCALE GENOMIC DNA]</scope>
    <source>
        <strain evidence="2">JINMINGXINNONG_FW02</strain>
        <tissue evidence="2">Leaves</tissue>
    </source>
</reference>
<feature type="region of interest" description="Disordered" evidence="1">
    <location>
        <begin position="68"/>
        <end position="88"/>
    </location>
</feature>
<dbReference type="Proteomes" id="UP001374584">
    <property type="component" value="Unassembled WGS sequence"/>
</dbReference>
<accession>A0AAN9MPL8</accession>
<organism evidence="2 3">
    <name type="scientific">Phaseolus coccineus</name>
    <name type="common">Scarlet runner bean</name>
    <name type="synonym">Phaseolus multiflorus</name>
    <dbReference type="NCBI Taxonomy" id="3886"/>
    <lineage>
        <taxon>Eukaryota</taxon>
        <taxon>Viridiplantae</taxon>
        <taxon>Streptophyta</taxon>
        <taxon>Embryophyta</taxon>
        <taxon>Tracheophyta</taxon>
        <taxon>Spermatophyta</taxon>
        <taxon>Magnoliopsida</taxon>
        <taxon>eudicotyledons</taxon>
        <taxon>Gunneridae</taxon>
        <taxon>Pentapetalae</taxon>
        <taxon>rosids</taxon>
        <taxon>fabids</taxon>
        <taxon>Fabales</taxon>
        <taxon>Fabaceae</taxon>
        <taxon>Papilionoideae</taxon>
        <taxon>50 kb inversion clade</taxon>
        <taxon>NPAAA clade</taxon>
        <taxon>indigoferoid/millettioid clade</taxon>
        <taxon>Phaseoleae</taxon>
        <taxon>Phaseolus</taxon>
    </lineage>
</organism>
<name>A0AAN9MPL8_PHACN</name>
<evidence type="ECO:0000256" key="1">
    <source>
        <dbReference type="SAM" id="MobiDB-lite"/>
    </source>
</evidence>
<dbReference type="EMBL" id="JAYMYR010000006">
    <property type="protein sequence ID" value="KAK7355253.1"/>
    <property type="molecule type" value="Genomic_DNA"/>
</dbReference>
<evidence type="ECO:0000313" key="2">
    <source>
        <dbReference type="EMBL" id="KAK7355253.1"/>
    </source>
</evidence>